<evidence type="ECO:0000256" key="1">
    <source>
        <dbReference type="SAM" id="Coils"/>
    </source>
</evidence>
<dbReference type="Proteomes" id="UP000789901">
    <property type="component" value="Unassembled WGS sequence"/>
</dbReference>
<dbReference type="EMBL" id="CAJVQB010010321">
    <property type="protein sequence ID" value="CAG8738795.1"/>
    <property type="molecule type" value="Genomic_DNA"/>
</dbReference>
<comment type="caution">
    <text evidence="2">The sequence shown here is derived from an EMBL/GenBank/DDBJ whole genome shotgun (WGS) entry which is preliminary data.</text>
</comment>
<name>A0ABN7V768_GIGMA</name>
<organism evidence="2 3">
    <name type="scientific">Gigaspora margarita</name>
    <dbReference type="NCBI Taxonomy" id="4874"/>
    <lineage>
        <taxon>Eukaryota</taxon>
        <taxon>Fungi</taxon>
        <taxon>Fungi incertae sedis</taxon>
        <taxon>Mucoromycota</taxon>
        <taxon>Glomeromycotina</taxon>
        <taxon>Glomeromycetes</taxon>
        <taxon>Diversisporales</taxon>
        <taxon>Gigasporaceae</taxon>
        <taxon>Gigaspora</taxon>
    </lineage>
</organism>
<feature type="non-terminal residue" evidence="2">
    <location>
        <position position="412"/>
    </location>
</feature>
<protein>
    <submittedName>
        <fullName evidence="2">34726_t:CDS:1</fullName>
    </submittedName>
</protein>
<evidence type="ECO:0000313" key="3">
    <source>
        <dbReference type="Proteomes" id="UP000789901"/>
    </source>
</evidence>
<reference evidence="2 3" key="1">
    <citation type="submission" date="2021-06" db="EMBL/GenBank/DDBJ databases">
        <authorList>
            <person name="Kallberg Y."/>
            <person name="Tangrot J."/>
            <person name="Rosling A."/>
        </authorList>
    </citation>
    <scope>NUCLEOTIDE SEQUENCE [LARGE SCALE GENOMIC DNA]</scope>
    <source>
        <strain evidence="2 3">120-4 pot B 10/14</strain>
    </source>
</reference>
<keyword evidence="1" id="KW-0175">Coiled coil</keyword>
<keyword evidence="3" id="KW-1185">Reference proteome</keyword>
<sequence>MGRIRKEEIPNVTLSEDDYEKYCHKLPNSLKRGVTFSNQWKVHDELRNIKNANLFTNAFFTAARCYTNTLNEPHNLNQSLILHNNESLIEELSNHSESNDSTQTLVDLTPEINLNQIVNQTSKTSPIFICSNNNRQNCNQENNNDNSTSSPTHTTLTKDFDQASSQQQHQAIYISIVALTIICVFTIKNNIDNVNTIWQFTNERLFGIIENLNNVPVNIWNANNLETENTNLKIKNAALEAENTNLKIKNADLKSQANNLETENTYLKIKNAALEPENTNLKIENADLKSQNVALEKDNTVFKSKNAGLEKDNEVLKSQNKIFEKDNENFKKVNENFNKQIEDSKLKIKELNNKSIDLQLQLTSLKEHYNTLNDQFTDLLTKNKIDEETIKKLNKEIKEINDEKDKVENDLL</sequence>
<evidence type="ECO:0000313" key="2">
    <source>
        <dbReference type="EMBL" id="CAG8738795.1"/>
    </source>
</evidence>
<proteinExistence type="predicted"/>
<gene>
    <name evidence="2" type="ORF">GMARGA_LOCUS15153</name>
</gene>
<accession>A0ABN7V768</accession>
<feature type="coiled-coil region" evidence="1">
    <location>
        <begin position="222"/>
        <end position="410"/>
    </location>
</feature>